<comment type="caution">
    <text evidence="6">The sequence shown here is derived from an EMBL/GenBank/DDBJ whole genome shotgun (WGS) entry which is preliminary data.</text>
</comment>
<dbReference type="Proteomes" id="UP000807115">
    <property type="component" value="Chromosome 1"/>
</dbReference>
<evidence type="ECO:0000256" key="4">
    <source>
        <dbReference type="ARBA" id="ARBA00023157"/>
    </source>
</evidence>
<evidence type="ECO:0000256" key="5">
    <source>
        <dbReference type="SAM" id="SignalP"/>
    </source>
</evidence>
<sequence length="158" mass="16297">MASARHTLLLLPLLLLAAATMAALAVSGGATAASELMMSTIHARVAAEWAWSSAAGAASSSSSDDSCWGSPEECPVVYDVDAEGGGAAAPRARMRLQLYDDVNAAASLLPTAQYLSYSVLMPDTVPCSVPGMSYYNCQPGADANPYTRGCSAITQCRD</sequence>
<feature type="signal peptide" evidence="5">
    <location>
        <begin position="1"/>
        <end position="25"/>
    </location>
</feature>
<reference evidence="6" key="1">
    <citation type="journal article" date="2019" name="BMC Genomics">
        <title>A new reference genome for Sorghum bicolor reveals high levels of sequence similarity between sweet and grain genotypes: implications for the genetics of sugar metabolism.</title>
        <authorList>
            <person name="Cooper E.A."/>
            <person name="Brenton Z.W."/>
            <person name="Flinn B.S."/>
            <person name="Jenkins J."/>
            <person name="Shu S."/>
            <person name="Flowers D."/>
            <person name="Luo F."/>
            <person name="Wang Y."/>
            <person name="Xia P."/>
            <person name="Barry K."/>
            <person name="Daum C."/>
            <person name="Lipzen A."/>
            <person name="Yoshinaga Y."/>
            <person name="Schmutz J."/>
            <person name="Saski C."/>
            <person name="Vermerris W."/>
            <person name="Kresovich S."/>
        </authorList>
    </citation>
    <scope>NUCLEOTIDE SEQUENCE</scope>
</reference>
<gene>
    <name evidence="6" type="ORF">BDA96_01G398800</name>
</gene>
<keyword evidence="4" id="KW-1015">Disulfide bond</keyword>
<dbReference type="OMA" id="DSCWGSP"/>
<protein>
    <submittedName>
        <fullName evidence="6">Uncharacterized protein</fullName>
    </submittedName>
</protein>
<proteinExistence type="inferred from homology"/>
<reference evidence="6" key="2">
    <citation type="submission" date="2020-10" db="EMBL/GenBank/DDBJ databases">
        <authorList>
            <person name="Cooper E.A."/>
            <person name="Brenton Z.W."/>
            <person name="Flinn B.S."/>
            <person name="Jenkins J."/>
            <person name="Shu S."/>
            <person name="Flowers D."/>
            <person name="Luo F."/>
            <person name="Wang Y."/>
            <person name="Xia P."/>
            <person name="Barry K."/>
            <person name="Daum C."/>
            <person name="Lipzen A."/>
            <person name="Yoshinaga Y."/>
            <person name="Schmutz J."/>
            <person name="Saski C."/>
            <person name="Vermerris W."/>
            <person name="Kresovich S."/>
        </authorList>
    </citation>
    <scope>NUCLEOTIDE SEQUENCE</scope>
</reference>
<evidence type="ECO:0000256" key="1">
    <source>
        <dbReference type="ARBA" id="ARBA00009178"/>
    </source>
</evidence>
<keyword evidence="2" id="KW-0372">Hormone</keyword>
<evidence type="ECO:0000313" key="6">
    <source>
        <dbReference type="EMBL" id="KAG0551158.1"/>
    </source>
</evidence>
<dbReference type="OrthoDB" id="690688at2759"/>
<dbReference type="Pfam" id="PF05498">
    <property type="entry name" value="RALF"/>
    <property type="match status" value="1"/>
</dbReference>
<organism evidence="6 7">
    <name type="scientific">Sorghum bicolor</name>
    <name type="common">Sorghum</name>
    <name type="synonym">Sorghum vulgare</name>
    <dbReference type="NCBI Taxonomy" id="4558"/>
    <lineage>
        <taxon>Eukaryota</taxon>
        <taxon>Viridiplantae</taxon>
        <taxon>Streptophyta</taxon>
        <taxon>Embryophyta</taxon>
        <taxon>Tracheophyta</taxon>
        <taxon>Spermatophyta</taxon>
        <taxon>Magnoliopsida</taxon>
        <taxon>Liliopsida</taxon>
        <taxon>Poales</taxon>
        <taxon>Poaceae</taxon>
        <taxon>PACMAD clade</taxon>
        <taxon>Panicoideae</taxon>
        <taxon>Andropogonodae</taxon>
        <taxon>Andropogoneae</taxon>
        <taxon>Sorghinae</taxon>
        <taxon>Sorghum</taxon>
    </lineage>
</organism>
<evidence type="ECO:0000256" key="3">
    <source>
        <dbReference type="ARBA" id="ARBA00022729"/>
    </source>
</evidence>
<dbReference type="PANTHER" id="PTHR33136:SF58">
    <property type="entry name" value="OS03G0345000 PROTEIN"/>
    <property type="match status" value="1"/>
</dbReference>
<feature type="chain" id="PRO_5037574191" evidence="5">
    <location>
        <begin position="26"/>
        <end position="158"/>
    </location>
</feature>
<keyword evidence="3 5" id="KW-0732">Signal</keyword>
<name>A0A921V0Y6_SORBI</name>
<dbReference type="PANTHER" id="PTHR33136">
    <property type="entry name" value="RAPID ALKALINIZATION FACTOR-LIKE"/>
    <property type="match status" value="1"/>
</dbReference>
<comment type="similarity">
    <text evidence="1">Belongs to the plant rapid alkalinization factor (RALF) family.</text>
</comment>
<dbReference type="Gramene" id="EER92286">
    <property type="protein sequence ID" value="EER92286"/>
    <property type="gene ID" value="SORBI_3001G374900"/>
</dbReference>
<dbReference type="KEGG" id="sbi:8082667"/>
<dbReference type="InterPro" id="IPR008801">
    <property type="entry name" value="RALF"/>
</dbReference>
<evidence type="ECO:0000256" key="2">
    <source>
        <dbReference type="ARBA" id="ARBA00022702"/>
    </source>
</evidence>
<dbReference type="GO" id="GO:0005179">
    <property type="term" value="F:hormone activity"/>
    <property type="evidence" value="ECO:0007669"/>
    <property type="project" value="UniProtKB-KW"/>
</dbReference>
<dbReference type="AlphaFoldDB" id="A0A921V0Y6"/>
<accession>A0A921V0Y6</accession>
<evidence type="ECO:0000313" key="7">
    <source>
        <dbReference type="Proteomes" id="UP000807115"/>
    </source>
</evidence>
<dbReference type="EMBL" id="CM027680">
    <property type="protein sequence ID" value="KAG0551158.1"/>
    <property type="molecule type" value="Genomic_DNA"/>
</dbReference>